<dbReference type="EMBL" id="JPOS01000075">
    <property type="protein sequence ID" value="KGE86663.1"/>
    <property type="molecule type" value="Genomic_DNA"/>
</dbReference>
<gene>
    <name evidence="1" type="ORF">IX84_19425</name>
</gene>
<comment type="caution">
    <text evidence="1">The sequence shown here is derived from an EMBL/GenBank/DDBJ whole genome shotgun (WGS) entry which is preliminary data.</text>
</comment>
<protein>
    <recommendedName>
        <fullName evidence="3">Peptidase A2 domain-containing protein</fullName>
    </recommendedName>
</protein>
<keyword evidence="2" id="KW-1185">Reference proteome</keyword>
<proteinExistence type="predicted"/>
<evidence type="ECO:0000313" key="2">
    <source>
        <dbReference type="Proteomes" id="UP000029736"/>
    </source>
</evidence>
<name>A0A098S4A0_9BACT</name>
<evidence type="ECO:0008006" key="3">
    <source>
        <dbReference type="Google" id="ProtNLM"/>
    </source>
</evidence>
<evidence type="ECO:0000313" key="1">
    <source>
        <dbReference type="EMBL" id="KGE86663.1"/>
    </source>
</evidence>
<accession>A0A098S4A0</accession>
<dbReference type="Gene3D" id="2.40.70.10">
    <property type="entry name" value="Acid Proteases"/>
    <property type="match status" value="2"/>
</dbReference>
<dbReference type="InterPro" id="IPR021109">
    <property type="entry name" value="Peptidase_aspartic_dom_sf"/>
</dbReference>
<sequence>MVIVEARMNGETGSFILDTGFPQSVVNPQQVNGLVRVPAQQQRSVFSGIPVSVDQFEWAGMERQDMKAVAMNISHLESTANQEIMGIIGAELLRQSEVMFDFRNQVVLLYDRRDTWLHEQHKPQFSLPFDLEQGLPVLQAEIGGKTYRLGLDIGGRYNLMREHLLPQLPKEVLGRATQQKLLDFANMPDYFDKAPVSGMEIEDRPFDATTFVFATLKKGISSNIDGILGLEFLARYRFAINYHKKTIYFWPHGSEINHRQI</sequence>
<reference evidence="1 2" key="1">
    <citation type="journal article" date="2014" name="Int. J. Syst. Evol. Microbiol.">
        <title>Phaeodactylibacter xiamenensis gen. nov., sp. nov., a member of the family Saprospiraceae isolated from the marine alga Phaeodactylum tricornutum.</title>
        <authorList>
            <person name="Chen Z.Jr."/>
            <person name="Lei X."/>
            <person name="Lai Q."/>
            <person name="Li Y."/>
            <person name="Zhang B."/>
            <person name="Zhang J."/>
            <person name="Zhang H."/>
            <person name="Yang L."/>
            <person name="Zheng W."/>
            <person name="Tian Y."/>
            <person name="Yu Z."/>
            <person name="Xu H.Jr."/>
            <person name="Zheng T."/>
        </authorList>
    </citation>
    <scope>NUCLEOTIDE SEQUENCE [LARGE SCALE GENOMIC DNA]</scope>
    <source>
        <strain evidence="1 2">KD52</strain>
    </source>
</reference>
<dbReference type="AlphaFoldDB" id="A0A098S4A0"/>
<dbReference type="Proteomes" id="UP000029736">
    <property type="component" value="Unassembled WGS sequence"/>
</dbReference>
<organism evidence="1 2">
    <name type="scientific">Phaeodactylibacter xiamenensis</name>
    <dbReference type="NCBI Taxonomy" id="1524460"/>
    <lineage>
        <taxon>Bacteria</taxon>
        <taxon>Pseudomonadati</taxon>
        <taxon>Bacteroidota</taxon>
        <taxon>Saprospiria</taxon>
        <taxon>Saprospirales</taxon>
        <taxon>Haliscomenobacteraceae</taxon>
        <taxon>Phaeodactylibacter</taxon>
    </lineage>
</organism>